<evidence type="ECO:0000313" key="2">
    <source>
        <dbReference type="EMBL" id="KAF1911372.1"/>
    </source>
</evidence>
<dbReference type="AlphaFoldDB" id="A0A6A5Q7D3"/>
<reference evidence="2" key="1">
    <citation type="journal article" date="2020" name="Stud. Mycol.">
        <title>101 Dothideomycetes genomes: a test case for predicting lifestyles and emergence of pathogens.</title>
        <authorList>
            <person name="Haridas S."/>
            <person name="Albert R."/>
            <person name="Binder M."/>
            <person name="Bloem J."/>
            <person name="Labutti K."/>
            <person name="Salamov A."/>
            <person name="Andreopoulos B."/>
            <person name="Baker S."/>
            <person name="Barry K."/>
            <person name="Bills G."/>
            <person name="Bluhm B."/>
            <person name="Cannon C."/>
            <person name="Castanera R."/>
            <person name="Culley D."/>
            <person name="Daum C."/>
            <person name="Ezra D."/>
            <person name="Gonzalez J."/>
            <person name="Henrissat B."/>
            <person name="Kuo A."/>
            <person name="Liang C."/>
            <person name="Lipzen A."/>
            <person name="Lutzoni F."/>
            <person name="Magnuson J."/>
            <person name="Mondo S."/>
            <person name="Nolan M."/>
            <person name="Ohm R."/>
            <person name="Pangilinan J."/>
            <person name="Park H.-J."/>
            <person name="Ramirez L."/>
            <person name="Alfaro M."/>
            <person name="Sun H."/>
            <person name="Tritt A."/>
            <person name="Yoshinaga Y."/>
            <person name="Zwiers L.-H."/>
            <person name="Turgeon B."/>
            <person name="Goodwin S."/>
            <person name="Spatafora J."/>
            <person name="Crous P."/>
            <person name="Grigoriev I."/>
        </authorList>
    </citation>
    <scope>NUCLEOTIDE SEQUENCE</scope>
    <source>
        <strain evidence="2">HMLAC05119</strain>
    </source>
</reference>
<organism evidence="2 3">
    <name type="scientific">Ampelomyces quisqualis</name>
    <name type="common">Powdery mildew agent</name>
    <dbReference type="NCBI Taxonomy" id="50730"/>
    <lineage>
        <taxon>Eukaryota</taxon>
        <taxon>Fungi</taxon>
        <taxon>Dikarya</taxon>
        <taxon>Ascomycota</taxon>
        <taxon>Pezizomycotina</taxon>
        <taxon>Dothideomycetes</taxon>
        <taxon>Pleosporomycetidae</taxon>
        <taxon>Pleosporales</taxon>
        <taxon>Pleosporineae</taxon>
        <taxon>Phaeosphaeriaceae</taxon>
        <taxon>Ampelomyces</taxon>
    </lineage>
</organism>
<dbReference type="EMBL" id="ML979144">
    <property type="protein sequence ID" value="KAF1911372.1"/>
    <property type="molecule type" value="Genomic_DNA"/>
</dbReference>
<protein>
    <submittedName>
        <fullName evidence="2">Uncharacterized protein</fullName>
    </submittedName>
</protein>
<accession>A0A6A5Q7D3</accession>
<feature type="region of interest" description="Disordered" evidence="1">
    <location>
        <begin position="350"/>
        <end position="387"/>
    </location>
</feature>
<dbReference type="OrthoDB" id="5378679at2759"/>
<gene>
    <name evidence="2" type="ORF">BDU57DRAFT_524449</name>
</gene>
<evidence type="ECO:0000256" key="1">
    <source>
        <dbReference type="SAM" id="MobiDB-lite"/>
    </source>
</evidence>
<dbReference type="Proteomes" id="UP000800096">
    <property type="component" value="Unassembled WGS sequence"/>
</dbReference>
<keyword evidence="3" id="KW-1185">Reference proteome</keyword>
<proteinExistence type="predicted"/>
<evidence type="ECO:0000313" key="3">
    <source>
        <dbReference type="Proteomes" id="UP000800096"/>
    </source>
</evidence>
<sequence length="387" mass="43009">MRLKTLNGAPFSRELDFTEPALLPIPKCGFFATSWFTARSAYDTQVLSWRQIGTKDTRLSTGWSQPFLPGSRRLSVDFYPSMTLPQVDQSSTMFPPHSTRDDTAMTLDDPPSVPDTFVQHSLIFHDTLLSSQVALDTTSENTISSSSFLNTSFTTTTSASNSPTRNVGPTPILQVPPKTTILSLGAIPSAQHLRALYPQTPTPNVLCVLTAQPEHREVFVRKGEYKMELYEIIVADDTRSDFKITFWLRPQQQSNKEQLGEKQALLEVLKTMQVGDILLVQKIALTSFRDTVHGQSLNLSIARARTTIDVLARSNGVLIAQLDELPEEITVKFKRVKKWAKSYVAAADGGSRKRRGASTVRGQTEKRKPTSSLNDDSMPPDTLASLY</sequence>
<name>A0A6A5Q7D3_AMPQU</name>